<gene>
    <name evidence="2" type="ORF">CFP56_024376</name>
</gene>
<feature type="region of interest" description="Disordered" evidence="1">
    <location>
        <begin position="1"/>
        <end position="56"/>
    </location>
</feature>
<reference evidence="2 3" key="1">
    <citation type="journal article" date="2018" name="Sci. Data">
        <title>The draft genome sequence of cork oak.</title>
        <authorList>
            <person name="Ramos A.M."/>
            <person name="Usie A."/>
            <person name="Barbosa P."/>
            <person name="Barros P.M."/>
            <person name="Capote T."/>
            <person name="Chaves I."/>
            <person name="Simoes F."/>
            <person name="Abreu I."/>
            <person name="Carrasquinho I."/>
            <person name="Faro C."/>
            <person name="Guimaraes J.B."/>
            <person name="Mendonca D."/>
            <person name="Nobrega F."/>
            <person name="Rodrigues L."/>
            <person name="Saibo N.J.M."/>
            <person name="Varela M.C."/>
            <person name="Egas C."/>
            <person name="Matos J."/>
            <person name="Miguel C.M."/>
            <person name="Oliveira M.M."/>
            <person name="Ricardo C.P."/>
            <person name="Goncalves S."/>
        </authorList>
    </citation>
    <scope>NUCLEOTIDE SEQUENCE [LARGE SCALE GENOMIC DNA]</scope>
    <source>
        <strain evidence="3">cv. HL8</strain>
    </source>
</reference>
<keyword evidence="3" id="KW-1185">Reference proteome</keyword>
<proteinExistence type="predicted"/>
<feature type="region of interest" description="Disordered" evidence="1">
    <location>
        <begin position="140"/>
        <end position="248"/>
    </location>
</feature>
<evidence type="ECO:0000256" key="1">
    <source>
        <dbReference type="SAM" id="MobiDB-lite"/>
    </source>
</evidence>
<protein>
    <submittedName>
        <fullName evidence="2">Uncharacterized protein</fullName>
    </submittedName>
</protein>
<evidence type="ECO:0000313" key="3">
    <source>
        <dbReference type="Proteomes" id="UP000237347"/>
    </source>
</evidence>
<feature type="compositionally biased region" description="Basic and acidic residues" evidence="1">
    <location>
        <begin position="31"/>
        <end position="42"/>
    </location>
</feature>
<organism evidence="2 3">
    <name type="scientific">Quercus suber</name>
    <name type="common">Cork oak</name>
    <dbReference type="NCBI Taxonomy" id="58331"/>
    <lineage>
        <taxon>Eukaryota</taxon>
        <taxon>Viridiplantae</taxon>
        <taxon>Streptophyta</taxon>
        <taxon>Embryophyta</taxon>
        <taxon>Tracheophyta</taxon>
        <taxon>Spermatophyta</taxon>
        <taxon>Magnoliopsida</taxon>
        <taxon>eudicotyledons</taxon>
        <taxon>Gunneridae</taxon>
        <taxon>Pentapetalae</taxon>
        <taxon>rosids</taxon>
        <taxon>fabids</taxon>
        <taxon>Fagales</taxon>
        <taxon>Fagaceae</taxon>
        <taxon>Quercus</taxon>
    </lineage>
</organism>
<dbReference type="Proteomes" id="UP000237347">
    <property type="component" value="Unassembled WGS sequence"/>
</dbReference>
<sequence>MDIIVANKGDRSRNATEEAGGMEVELTAETEEAKRVQHETKITSKNPGTSMSVGNGDMFEKTLAEIDEELGKNVAAAAGILGSLTKTKDTKSAGDCFEFKGGKIDGVKARASGDTKGMGPSPDEEVMVGSTMGLGTYAKTEEDSFNTGPLKVTNVKKPSQAKKPLLKNNTTPKITRQNRRHNHSGDFSENSLEGKENDGFSPKSTKGTWKRLNREATNTVAMEGGSMEEGPKRKLLPPLGETDPNRDQDSNLMHMILMIAWSIWRNRNERRYGGKNLAAAVAIYGTAMTINQSPLSWSPSTLHLRKHLTLSFLTHLHNHPVFLMNKHTMAEKMNPNPLELKSSPPTVFRPIKVPSLGVGKDSHKIKKPPPCRPPVIIHETSASMVQRLSCYSGDGDLVPVARLASIVKTNPSKKDR</sequence>
<feature type="compositionally biased region" description="Polar residues" evidence="1">
    <location>
        <begin position="43"/>
        <end position="53"/>
    </location>
</feature>
<dbReference type="EMBL" id="PKMF04000003">
    <property type="protein sequence ID" value="KAK7861213.1"/>
    <property type="molecule type" value="Genomic_DNA"/>
</dbReference>
<dbReference type="AlphaFoldDB" id="A0AAW0MBC3"/>
<evidence type="ECO:0000313" key="2">
    <source>
        <dbReference type="EMBL" id="KAK7861213.1"/>
    </source>
</evidence>
<accession>A0AAW0MBC3</accession>
<comment type="caution">
    <text evidence="2">The sequence shown here is derived from an EMBL/GenBank/DDBJ whole genome shotgun (WGS) entry which is preliminary data.</text>
</comment>
<name>A0AAW0MBC3_QUESU</name>